<protein>
    <submittedName>
        <fullName evidence="2">Uncharacterized protein</fullName>
    </submittedName>
</protein>
<evidence type="ECO:0000313" key="2">
    <source>
        <dbReference type="EMBL" id="CAK6967718.1"/>
    </source>
</evidence>
<accession>A0AAV1P7P7</accession>
<feature type="region of interest" description="Disordered" evidence="1">
    <location>
        <begin position="1"/>
        <end position="24"/>
    </location>
</feature>
<feature type="compositionally biased region" description="Basic residues" evidence="1">
    <location>
        <begin position="1"/>
        <end position="10"/>
    </location>
</feature>
<proteinExistence type="predicted"/>
<reference evidence="2 3" key="1">
    <citation type="submission" date="2024-01" db="EMBL/GenBank/DDBJ databases">
        <authorList>
            <person name="Alioto T."/>
            <person name="Alioto T."/>
            <person name="Gomez Garrido J."/>
        </authorList>
    </citation>
    <scope>NUCLEOTIDE SEQUENCE [LARGE SCALE GENOMIC DNA]</scope>
</reference>
<name>A0AAV1P7P7_SCOSC</name>
<organism evidence="2 3">
    <name type="scientific">Scomber scombrus</name>
    <name type="common">Atlantic mackerel</name>
    <name type="synonym">Scomber vernalis</name>
    <dbReference type="NCBI Taxonomy" id="13677"/>
    <lineage>
        <taxon>Eukaryota</taxon>
        <taxon>Metazoa</taxon>
        <taxon>Chordata</taxon>
        <taxon>Craniata</taxon>
        <taxon>Vertebrata</taxon>
        <taxon>Euteleostomi</taxon>
        <taxon>Actinopterygii</taxon>
        <taxon>Neopterygii</taxon>
        <taxon>Teleostei</taxon>
        <taxon>Neoteleostei</taxon>
        <taxon>Acanthomorphata</taxon>
        <taxon>Pelagiaria</taxon>
        <taxon>Scombriformes</taxon>
        <taxon>Scombridae</taxon>
        <taxon>Scomber</taxon>
    </lineage>
</organism>
<evidence type="ECO:0000313" key="3">
    <source>
        <dbReference type="Proteomes" id="UP001314229"/>
    </source>
</evidence>
<keyword evidence="3" id="KW-1185">Reference proteome</keyword>
<evidence type="ECO:0000256" key="1">
    <source>
        <dbReference type="SAM" id="MobiDB-lite"/>
    </source>
</evidence>
<dbReference type="Proteomes" id="UP001314229">
    <property type="component" value="Unassembled WGS sequence"/>
</dbReference>
<dbReference type="EMBL" id="CAWUFR010000108">
    <property type="protein sequence ID" value="CAK6967718.1"/>
    <property type="molecule type" value="Genomic_DNA"/>
</dbReference>
<dbReference type="AlphaFoldDB" id="A0AAV1P7P7"/>
<gene>
    <name evidence="2" type="ORF">FSCOSCO3_A006997</name>
</gene>
<sequence length="135" mass="15428">MLTTCKKHSRCASPEQEDGVHDENHLDEPKFWHDLILGYQKTGHAPIYVLSSWCGRLKETKVKIPSSSKLSKLSSLLHMSTMFKDIFDAEFEEQRGILAAFNTRGNSTLRNTKAGCKEWSFTAEERILLKELVDI</sequence>
<comment type="caution">
    <text evidence="2">The sequence shown here is derived from an EMBL/GenBank/DDBJ whole genome shotgun (WGS) entry which is preliminary data.</text>
</comment>